<organism evidence="4 5">
    <name type="scientific">Xylaria hypoxylon</name>
    <dbReference type="NCBI Taxonomy" id="37992"/>
    <lineage>
        <taxon>Eukaryota</taxon>
        <taxon>Fungi</taxon>
        <taxon>Dikarya</taxon>
        <taxon>Ascomycota</taxon>
        <taxon>Pezizomycotina</taxon>
        <taxon>Sordariomycetes</taxon>
        <taxon>Xylariomycetidae</taxon>
        <taxon>Xylariales</taxon>
        <taxon>Xylariaceae</taxon>
        <taxon>Xylaria</taxon>
    </lineage>
</organism>
<comment type="caution">
    <text evidence="4">The sequence shown here is derived from an EMBL/GenBank/DDBJ whole genome shotgun (WGS) entry which is preliminary data.</text>
</comment>
<dbReference type="InterPro" id="IPR043154">
    <property type="entry name" value="Sec-1-like_dom1"/>
</dbReference>
<gene>
    <name evidence="4" type="ORF">E0Z10_g8771</name>
</gene>
<keyword evidence="5" id="KW-1185">Reference proteome</keyword>
<sequence length="1076" mass="118245">MICLTAISAYRELILQEIRNIVRKPLPSSTEDAESVTSTSFIGGGRSRTNQEKYSILTRNISALIAEDAEILLFTVFIGVTGTFRRVKTQSSVLLDIACTIGNTDTKDPVKSPIVLEFQGEMHSIFDVPNLLGQAVDASHEKFNKILQVRSEQTTSLPLASFLRYYTLSLLFVNECKAISGRAGNLLKTIVNSYIQDYTTAYGDKENRALAQRMDSDNWQDENFTAKDNEILNKIWAPLSRGGAELNYTEDIAVSGKVRGATIDEETFMLPSSAILCLEGTSHFLRLIGGIPSITSDITRSLKSYLQMFDSRCRQLILGAGAIISAGLRNITTINLVVVLQAVTFIATIIPYIREFVGHHAPPRQPSANLMGEFDKLLAASLKKILNLNETISQDENDDPHANGLAPVVPILNADGDPIWKVLVFDDLGRDVISSVLRVSDLRSMGVTMHMHISAVRHAIPDVPVIYFVEPNAKSLQSITTDLQNGLYSPAYVNFLSSIPRPLLEDFAAQTATAGTAEHIAQLFDQYLNFVVAEPDLFSLGMQKEHTYWALNSAKTKDEELDYVVDRIVSGLFSVIVTMGVIPVIRCPKGAAADMIAGKLDRKLRDHILNSKDNLFNARPASSAGTPASRPVLIILDRNVDLNPMLSHSWTYQSLVHDVLNMKLNRITIETPVDEENPAKGVTKKAYDLTSADFFWEKNAALPFPQVAEDIDAELSRYKEDAAEITKKTGASSIEDLQNDTSASAQHLKAAITLLPELRERKAILDMHMNILAALLSGIKNRQLDNYFQMEENVMKQTKAQMLEAIKDGSKGDDSLDKLRLFIIWFLSTEQEVSRTDWTQFEEALAAAGVDGTCLAYVRQVRATTKMTQLTTINNPSQPASQSGTTDLFGRFSSLSTRLTDRLKETGVGVPTNLASNFDSLIGGIKNFLPANRDLTVTKIVESVMDPQTASTSAIAKTENYLYFDPRSANARGTMPPPSAVRAGASTPGSLPGAATLGVQTPGTGASFGQRRQGYTDAIVFTVGGGSMDEYGNLQEWVKRTNEGRAKKRVVYGSTELLNAREFIKEELERLGSEVP</sequence>
<evidence type="ECO:0000256" key="1">
    <source>
        <dbReference type="ARBA" id="ARBA00009884"/>
    </source>
</evidence>
<dbReference type="Proteomes" id="UP000297716">
    <property type="component" value="Unassembled WGS sequence"/>
</dbReference>
<dbReference type="Gene3D" id="3.40.50.2060">
    <property type="match status" value="1"/>
</dbReference>
<dbReference type="InterPro" id="IPR027482">
    <property type="entry name" value="Sec1-like_dom2"/>
</dbReference>
<reference evidence="4 5" key="1">
    <citation type="submission" date="2019-03" db="EMBL/GenBank/DDBJ databases">
        <title>Draft genome sequence of Xylaria hypoxylon DSM 108379, a ubiquitous saprotrophic-parasitic fungi on hardwood.</title>
        <authorList>
            <person name="Buettner E."/>
            <person name="Leonhardt S."/>
            <person name="Gebauer A.M."/>
            <person name="Liers C."/>
            <person name="Hofrichter M."/>
            <person name="Kellner H."/>
        </authorList>
    </citation>
    <scope>NUCLEOTIDE SEQUENCE [LARGE SCALE GENOMIC DNA]</scope>
    <source>
        <strain evidence="4 5">DSM 108379</strain>
    </source>
</reference>
<dbReference type="InterPro" id="IPR036045">
    <property type="entry name" value="Sec1-like_sf"/>
</dbReference>
<dbReference type="SUPFAM" id="SSF56815">
    <property type="entry name" value="Sec1/munc18-like (SM) proteins"/>
    <property type="match status" value="1"/>
</dbReference>
<dbReference type="GO" id="GO:0042147">
    <property type="term" value="P:retrograde transport, endosome to Golgi"/>
    <property type="evidence" value="ECO:0007669"/>
    <property type="project" value="InterPro"/>
</dbReference>
<protein>
    <recommendedName>
        <fullName evidence="3">Vacuolar protein sorting-associated protein 54 C-terminal domain-containing protein</fullName>
    </recommendedName>
</protein>
<feature type="region of interest" description="Disordered" evidence="2">
    <location>
        <begin position="970"/>
        <end position="989"/>
    </location>
</feature>
<dbReference type="InterPro" id="IPR001619">
    <property type="entry name" value="Sec1-like"/>
</dbReference>
<dbReference type="InterPro" id="IPR012501">
    <property type="entry name" value="Vps54_C"/>
</dbReference>
<dbReference type="STRING" id="37992.A0A4Z0YKS2"/>
<name>A0A4Z0YKS2_9PEZI</name>
<dbReference type="EMBL" id="SKBN01000249">
    <property type="protein sequence ID" value="TGJ79991.1"/>
    <property type="molecule type" value="Genomic_DNA"/>
</dbReference>
<evidence type="ECO:0000313" key="5">
    <source>
        <dbReference type="Proteomes" id="UP000297716"/>
    </source>
</evidence>
<dbReference type="InterPro" id="IPR043127">
    <property type="entry name" value="Sec-1-like_dom3a"/>
</dbReference>
<proteinExistence type="inferred from homology"/>
<dbReference type="OrthoDB" id="10251230at2759"/>
<comment type="similarity">
    <text evidence="1">Belongs to the STXBP/unc-18/SEC1 family.</text>
</comment>
<dbReference type="Gene3D" id="1.25.40.60">
    <property type="match status" value="1"/>
</dbReference>
<dbReference type="PANTHER" id="PTHR11679">
    <property type="entry name" value="VESICLE PROTEIN SORTING-ASSOCIATED"/>
    <property type="match status" value="1"/>
</dbReference>
<evidence type="ECO:0000256" key="2">
    <source>
        <dbReference type="SAM" id="MobiDB-lite"/>
    </source>
</evidence>
<dbReference type="GO" id="GO:0005829">
    <property type="term" value="C:cytosol"/>
    <property type="evidence" value="ECO:0007669"/>
    <property type="project" value="GOC"/>
</dbReference>
<dbReference type="Gene3D" id="3.90.830.10">
    <property type="entry name" value="Syntaxin Binding Protein 1, Chain A, domain 2"/>
    <property type="match status" value="1"/>
</dbReference>
<dbReference type="Gene3D" id="3.40.50.1910">
    <property type="match status" value="1"/>
</dbReference>
<dbReference type="Pfam" id="PF07928">
    <property type="entry name" value="Vps54"/>
    <property type="match status" value="1"/>
</dbReference>
<accession>A0A4Z0YKS2</accession>
<evidence type="ECO:0000259" key="3">
    <source>
        <dbReference type="Pfam" id="PF07928"/>
    </source>
</evidence>
<evidence type="ECO:0000313" key="4">
    <source>
        <dbReference type="EMBL" id="TGJ79991.1"/>
    </source>
</evidence>
<dbReference type="AlphaFoldDB" id="A0A4Z0YKS2"/>
<feature type="domain" description="Vacuolar protein sorting-associated protein 54 C-terminal" evidence="3">
    <location>
        <begin position="265"/>
        <end position="380"/>
    </location>
</feature>
<dbReference type="Pfam" id="PF00995">
    <property type="entry name" value="Sec1"/>
    <property type="match status" value="1"/>
</dbReference>